<name>A0ABW4SCA2_9BACL</name>
<organism evidence="2 3">
    <name type="scientific">Sporosarcina siberiensis</name>
    <dbReference type="NCBI Taxonomy" id="1365606"/>
    <lineage>
        <taxon>Bacteria</taxon>
        <taxon>Bacillati</taxon>
        <taxon>Bacillota</taxon>
        <taxon>Bacilli</taxon>
        <taxon>Bacillales</taxon>
        <taxon>Caryophanaceae</taxon>
        <taxon>Sporosarcina</taxon>
    </lineage>
</organism>
<dbReference type="Proteomes" id="UP001597218">
    <property type="component" value="Unassembled WGS sequence"/>
</dbReference>
<keyword evidence="1" id="KW-1133">Transmembrane helix</keyword>
<dbReference type="RefSeq" id="WP_381535196.1">
    <property type="nucleotide sequence ID" value="NZ_JBHUGI010000002.1"/>
</dbReference>
<feature type="transmembrane region" description="Helical" evidence="1">
    <location>
        <begin position="163"/>
        <end position="183"/>
    </location>
</feature>
<evidence type="ECO:0000256" key="1">
    <source>
        <dbReference type="SAM" id="Phobius"/>
    </source>
</evidence>
<feature type="transmembrane region" description="Helical" evidence="1">
    <location>
        <begin position="61"/>
        <end position="78"/>
    </location>
</feature>
<reference evidence="3" key="1">
    <citation type="journal article" date="2019" name="Int. J. Syst. Evol. Microbiol.">
        <title>The Global Catalogue of Microorganisms (GCM) 10K type strain sequencing project: providing services to taxonomists for standard genome sequencing and annotation.</title>
        <authorList>
            <consortium name="The Broad Institute Genomics Platform"/>
            <consortium name="The Broad Institute Genome Sequencing Center for Infectious Disease"/>
            <person name="Wu L."/>
            <person name="Ma J."/>
        </authorList>
    </citation>
    <scope>NUCLEOTIDE SEQUENCE [LARGE SCALE GENOMIC DNA]</scope>
    <source>
        <strain evidence="3">CGMCC 4.7177</strain>
    </source>
</reference>
<sequence>MNSKRKQIIMSEIVYWKQNKLLPEHYCDFLISLYAQGEEESIESIVPQSVIALEKNKLKRTLILLSVFALIASISMFIVSINPLITLGLSATLFLFYLFYAIRSTIKKRQIAPFLYILSAFMLLLLSMKLWSFYFNENSIILIVFLTLNCFSWLIAGKSLKLTYFMISGIAGLLVITGFVVSMM</sequence>
<comment type="caution">
    <text evidence="2">The sequence shown here is derived from an EMBL/GenBank/DDBJ whole genome shotgun (WGS) entry which is preliminary data.</text>
</comment>
<keyword evidence="3" id="KW-1185">Reference proteome</keyword>
<evidence type="ECO:0000313" key="2">
    <source>
        <dbReference type="EMBL" id="MFD1926539.1"/>
    </source>
</evidence>
<accession>A0ABW4SCA2</accession>
<feature type="transmembrane region" description="Helical" evidence="1">
    <location>
        <begin position="140"/>
        <end position="156"/>
    </location>
</feature>
<feature type="transmembrane region" description="Helical" evidence="1">
    <location>
        <begin position="114"/>
        <end position="134"/>
    </location>
</feature>
<feature type="transmembrane region" description="Helical" evidence="1">
    <location>
        <begin position="84"/>
        <end position="102"/>
    </location>
</feature>
<keyword evidence="1" id="KW-0812">Transmembrane</keyword>
<keyword evidence="1" id="KW-0472">Membrane</keyword>
<proteinExistence type="predicted"/>
<evidence type="ECO:0000313" key="3">
    <source>
        <dbReference type="Proteomes" id="UP001597218"/>
    </source>
</evidence>
<gene>
    <name evidence="2" type="ORF">ACFSFY_00430</name>
</gene>
<dbReference type="EMBL" id="JBHUGI010000002">
    <property type="protein sequence ID" value="MFD1926539.1"/>
    <property type="molecule type" value="Genomic_DNA"/>
</dbReference>
<protein>
    <submittedName>
        <fullName evidence="2">Uncharacterized protein</fullName>
    </submittedName>
</protein>